<dbReference type="RefSeq" id="WP_274338709.1">
    <property type="nucleotide sequence ID" value="NZ_CP118109.1"/>
</dbReference>
<dbReference type="Proteomes" id="UP001221519">
    <property type="component" value="Plasmid unnamed1"/>
</dbReference>
<accession>A0ABY7XH34</accession>
<sequence length="117" mass="12991">MQNWMAKLEGLMMSSDQNIDEMVEQSSQAKNADVGIINDTSGAGILARDNGVLEGFSYYNLGFRLDPATMTFGMYAPKIRMFTDDFKVVSGSQEFNPINDEYEEILNMIGGNNNGEI</sequence>
<keyword evidence="2" id="KW-1185">Reference proteome</keyword>
<geneLocation type="plasmid" evidence="1 2">
    <name>unnamed1</name>
</geneLocation>
<evidence type="ECO:0000313" key="1">
    <source>
        <dbReference type="EMBL" id="WDI05116.1"/>
    </source>
</evidence>
<gene>
    <name evidence="1" type="ORF">PUW25_26460</name>
</gene>
<reference evidence="1 2" key="1">
    <citation type="submission" date="2023-02" db="EMBL/GenBank/DDBJ databases">
        <title>Pathogen: clinical or host-associated sample.</title>
        <authorList>
            <person name="Hergert J."/>
            <person name="Casey R."/>
            <person name="Wagner J."/>
            <person name="Young E.L."/>
            <person name="Oakeson K.F."/>
        </authorList>
    </citation>
    <scope>NUCLEOTIDE SEQUENCE [LARGE SCALE GENOMIC DNA]</scope>
    <source>
        <strain evidence="1 2">2022CK-00829</strain>
        <plasmid evidence="1 2">unnamed1</plasmid>
    </source>
</reference>
<dbReference type="EMBL" id="CP118109">
    <property type="protein sequence ID" value="WDI05116.1"/>
    <property type="molecule type" value="Genomic_DNA"/>
</dbReference>
<organism evidence="1 2">
    <name type="scientific">Paenibacillus urinalis</name>
    <dbReference type="NCBI Taxonomy" id="521520"/>
    <lineage>
        <taxon>Bacteria</taxon>
        <taxon>Bacillati</taxon>
        <taxon>Bacillota</taxon>
        <taxon>Bacilli</taxon>
        <taxon>Bacillales</taxon>
        <taxon>Paenibacillaceae</taxon>
        <taxon>Paenibacillus</taxon>
    </lineage>
</organism>
<protein>
    <submittedName>
        <fullName evidence="1">Uncharacterized protein</fullName>
    </submittedName>
</protein>
<evidence type="ECO:0000313" key="2">
    <source>
        <dbReference type="Proteomes" id="UP001221519"/>
    </source>
</evidence>
<proteinExistence type="predicted"/>
<name>A0ABY7XH34_9BACL</name>
<keyword evidence="1" id="KW-0614">Plasmid</keyword>